<feature type="transmembrane region" description="Helical" evidence="1">
    <location>
        <begin position="246"/>
        <end position="266"/>
    </location>
</feature>
<organism evidence="2 3">
    <name type="scientific">Tessaracoccus oleiagri</name>
    <dbReference type="NCBI Taxonomy" id="686624"/>
    <lineage>
        <taxon>Bacteria</taxon>
        <taxon>Bacillati</taxon>
        <taxon>Actinomycetota</taxon>
        <taxon>Actinomycetes</taxon>
        <taxon>Propionibacteriales</taxon>
        <taxon>Propionibacteriaceae</taxon>
        <taxon>Tessaracoccus</taxon>
    </lineage>
</organism>
<keyword evidence="1" id="KW-0812">Transmembrane</keyword>
<feature type="transmembrane region" description="Helical" evidence="1">
    <location>
        <begin position="222"/>
        <end position="240"/>
    </location>
</feature>
<feature type="transmembrane region" description="Helical" evidence="1">
    <location>
        <begin position="87"/>
        <end position="112"/>
    </location>
</feature>
<evidence type="ECO:0000313" key="2">
    <source>
        <dbReference type="EMBL" id="SDL23744.1"/>
    </source>
</evidence>
<evidence type="ECO:0000256" key="1">
    <source>
        <dbReference type="SAM" id="Phobius"/>
    </source>
</evidence>
<sequence>MTAEEQDLTHVPRHVSVADVVFNVVRGGLIGLAELIPGVSGGTIALIVGIYERVLDSGNHLISGVRRLITGPDRGRGFGEHLRRVDWWLIIPMLVGMATAVLSLAGIMAAFVTDHASLSRGLFLGMVAASVAVPLLLVDWRTVRGGRVPLHLVVFVLGAVAAFLLTSGGSGAVVQDPPLLLVFGAAAIAVCALALPGVSGSFFLLVIGLYAPTMQAIDERNLTYIAVFALGAITGLSLFIKGLHWLLLHFHSLTLTTMAGLMLGSLRALWPWQDESGAFLAPGGDAGVVALMALAGALVVGVLVVVDRVLTRRDAEFDASEQGAHESS</sequence>
<keyword evidence="1" id="KW-1133">Transmembrane helix</keyword>
<dbReference type="Pfam" id="PF04018">
    <property type="entry name" value="VCA0040-like"/>
    <property type="match status" value="1"/>
</dbReference>
<feature type="transmembrane region" description="Helical" evidence="1">
    <location>
        <begin position="118"/>
        <end position="138"/>
    </location>
</feature>
<gene>
    <name evidence="2" type="ORF">SAMN04488242_0899</name>
</gene>
<dbReference type="STRING" id="686624.SAMN04488242_0899"/>
<keyword evidence="1" id="KW-0472">Membrane</keyword>
<feature type="transmembrane region" description="Helical" evidence="1">
    <location>
        <begin position="150"/>
        <end position="174"/>
    </location>
</feature>
<protein>
    <submittedName>
        <fullName evidence="2">Putative membrane protein</fullName>
    </submittedName>
</protein>
<feature type="transmembrane region" description="Helical" evidence="1">
    <location>
        <begin position="180"/>
        <end position="210"/>
    </location>
</feature>
<dbReference type="InterPro" id="IPR007163">
    <property type="entry name" value="VCA0040-like"/>
</dbReference>
<dbReference type="AlphaFoldDB" id="A0A1G9IFX4"/>
<dbReference type="RefSeq" id="WP_218118317.1">
    <property type="nucleotide sequence ID" value="NZ_FNGP01000001.1"/>
</dbReference>
<name>A0A1G9IFX4_9ACTN</name>
<dbReference type="Proteomes" id="UP000199475">
    <property type="component" value="Unassembled WGS sequence"/>
</dbReference>
<feature type="transmembrane region" description="Helical" evidence="1">
    <location>
        <begin position="286"/>
        <end position="306"/>
    </location>
</feature>
<evidence type="ECO:0000313" key="3">
    <source>
        <dbReference type="Proteomes" id="UP000199475"/>
    </source>
</evidence>
<dbReference type="EMBL" id="FNGP01000001">
    <property type="protein sequence ID" value="SDL23744.1"/>
    <property type="molecule type" value="Genomic_DNA"/>
</dbReference>
<proteinExistence type="predicted"/>
<accession>A0A1G9IFX4</accession>
<dbReference type="PANTHER" id="PTHR37308:SF1">
    <property type="entry name" value="POLYPRENYL-PHOSPHATE TRANSPORTER"/>
    <property type="match status" value="1"/>
</dbReference>
<dbReference type="PANTHER" id="PTHR37308">
    <property type="entry name" value="INTEGRAL MEMBRANE PROTEIN"/>
    <property type="match status" value="1"/>
</dbReference>
<keyword evidence="3" id="KW-1185">Reference proteome</keyword>
<reference evidence="2 3" key="1">
    <citation type="submission" date="2016-10" db="EMBL/GenBank/DDBJ databases">
        <authorList>
            <person name="de Groot N.N."/>
        </authorList>
    </citation>
    <scope>NUCLEOTIDE SEQUENCE [LARGE SCALE GENOMIC DNA]</scope>
    <source>
        <strain evidence="2 3">CGMCC 1.9159</strain>
    </source>
</reference>